<evidence type="ECO:0000313" key="4">
    <source>
        <dbReference type="EMBL" id="MCK6262768.1"/>
    </source>
</evidence>
<gene>
    <name evidence="4" type="ORF">KP803_05705</name>
</gene>
<evidence type="ECO:0008006" key="6">
    <source>
        <dbReference type="Google" id="ProtNLM"/>
    </source>
</evidence>
<evidence type="ECO:0000256" key="3">
    <source>
        <dbReference type="SAM" id="SignalP"/>
    </source>
</evidence>
<feature type="chain" id="PRO_5040764431" description="Tetratricopeptide repeat protein" evidence="3">
    <location>
        <begin position="21"/>
        <end position="353"/>
    </location>
</feature>
<evidence type="ECO:0000313" key="5">
    <source>
        <dbReference type="Proteomes" id="UP001139559"/>
    </source>
</evidence>
<dbReference type="InterPro" id="IPR016024">
    <property type="entry name" value="ARM-type_fold"/>
</dbReference>
<keyword evidence="5" id="KW-1185">Reference proteome</keyword>
<evidence type="ECO:0000256" key="1">
    <source>
        <dbReference type="PROSITE-ProRule" id="PRU00339"/>
    </source>
</evidence>
<dbReference type="InterPro" id="IPR011990">
    <property type="entry name" value="TPR-like_helical_dom_sf"/>
</dbReference>
<reference evidence="4" key="1">
    <citation type="submission" date="2021-11" db="EMBL/GenBank/DDBJ databases">
        <title>Vibrio ZSDE26 sp. nov. and Vibrio ZSDZ34 sp. nov., isolated from coastal seawater in Qingdao.</title>
        <authorList>
            <person name="Zhang P."/>
        </authorList>
    </citation>
    <scope>NUCLEOTIDE SEQUENCE</scope>
    <source>
        <strain evidence="4">ZSDE26</strain>
    </source>
</reference>
<dbReference type="EMBL" id="JAJHVV010000003">
    <property type="protein sequence ID" value="MCK6262768.1"/>
    <property type="molecule type" value="Genomic_DNA"/>
</dbReference>
<feature type="region of interest" description="Disordered" evidence="2">
    <location>
        <begin position="23"/>
        <end position="49"/>
    </location>
</feature>
<dbReference type="InterPro" id="IPR019734">
    <property type="entry name" value="TPR_rpt"/>
</dbReference>
<dbReference type="RefSeq" id="WP_248007879.1">
    <property type="nucleotide sequence ID" value="NZ_JAJHVV010000003.1"/>
</dbReference>
<dbReference type="SUPFAM" id="SSF48371">
    <property type="entry name" value="ARM repeat"/>
    <property type="match status" value="1"/>
</dbReference>
<dbReference type="Gene3D" id="1.25.40.10">
    <property type="entry name" value="Tetratricopeptide repeat domain"/>
    <property type="match status" value="1"/>
</dbReference>
<dbReference type="Proteomes" id="UP001139559">
    <property type="component" value="Unassembled WGS sequence"/>
</dbReference>
<dbReference type="PROSITE" id="PS50005">
    <property type="entry name" value="TPR"/>
    <property type="match status" value="1"/>
</dbReference>
<name>A0A9X1XJE9_9VIBR</name>
<dbReference type="SUPFAM" id="SSF48452">
    <property type="entry name" value="TPR-like"/>
    <property type="match status" value="1"/>
</dbReference>
<keyword evidence="1" id="KW-0802">TPR repeat</keyword>
<comment type="caution">
    <text evidence="4">The sequence shown here is derived from an EMBL/GenBank/DDBJ whole genome shotgun (WGS) entry which is preliminary data.</text>
</comment>
<organism evidence="4 5">
    <name type="scientific">Vibrio amylolyticus</name>
    <dbReference type="NCBI Taxonomy" id="2847292"/>
    <lineage>
        <taxon>Bacteria</taxon>
        <taxon>Pseudomonadati</taxon>
        <taxon>Pseudomonadota</taxon>
        <taxon>Gammaproteobacteria</taxon>
        <taxon>Vibrionales</taxon>
        <taxon>Vibrionaceae</taxon>
        <taxon>Vibrio</taxon>
    </lineage>
</organism>
<dbReference type="AlphaFoldDB" id="A0A9X1XJE9"/>
<accession>A0A9X1XJE9</accession>
<evidence type="ECO:0000256" key="2">
    <source>
        <dbReference type="SAM" id="MobiDB-lite"/>
    </source>
</evidence>
<protein>
    <recommendedName>
        <fullName evidence="6">Tetratricopeptide repeat protein</fullName>
    </recommendedName>
</protein>
<feature type="signal peptide" evidence="3">
    <location>
        <begin position="1"/>
        <end position="20"/>
    </location>
</feature>
<proteinExistence type="predicted"/>
<sequence>MNKTMILALSTLLALPTAIASSDDETSSADGSSAAVSSASGSAQSVSPDPTAQLAFQAQDVRLSDEQRAAALRALGSQASQNGLVAVARGLKDESPIIREAAIIGADPYPLEYRWRLVSPLLVDDVAQVRITAAAGLLKELDNLDTLGQVEHQEKQHLMDAASELITHLKNQPDDASNLLLADVYRWTKHYELAKEKYVESKKAMPDNPQVWLSLADNYRAQGMDDRAVATLNQAIDLLPPNANLHFSKSLALVRLEQKVQAAKESHLAATIAESNSYYWYINGVLQEEQNLAYSTKSFEKAYMLSGAPEHLYAVCDIYARYGHDNTDECLEELANAAPEEVIQQLRDKQITH</sequence>
<feature type="compositionally biased region" description="Low complexity" evidence="2">
    <location>
        <begin position="28"/>
        <end position="47"/>
    </location>
</feature>
<keyword evidence="3" id="KW-0732">Signal</keyword>
<feature type="repeat" description="TPR" evidence="1">
    <location>
        <begin position="209"/>
        <end position="242"/>
    </location>
</feature>